<dbReference type="Proteomes" id="UP000243022">
    <property type="component" value="Unassembled WGS sequence"/>
</dbReference>
<accession>A0A2T4CNK9</accession>
<comment type="caution">
    <text evidence="1">The sequence shown here is derived from an EMBL/GenBank/DDBJ whole genome shotgun (WGS) entry which is preliminary data.</text>
</comment>
<name>A0A2T4CNK9_9GAMM</name>
<organism evidence="1 2">
    <name type="scientific">Pseudidiomarina aestuarii</name>
    <dbReference type="NCBI Taxonomy" id="624146"/>
    <lineage>
        <taxon>Bacteria</taxon>
        <taxon>Pseudomonadati</taxon>
        <taxon>Pseudomonadota</taxon>
        <taxon>Gammaproteobacteria</taxon>
        <taxon>Alteromonadales</taxon>
        <taxon>Idiomarinaceae</taxon>
        <taxon>Pseudidiomarina</taxon>
    </lineage>
</organism>
<reference evidence="1 2" key="1">
    <citation type="submission" date="2018-03" db="EMBL/GenBank/DDBJ databases">
        <title>Cross-interface Injection: A General Nanoliter Liquid Handling Method Applied to Single Cells Genome Amplification Automated Nanoliter Liquid Handling Applied to Single Cell Multiple Displacement Amplification.</title>
        <authorList>
            <person name="Yun J."/>
            <person name="Xu P."/>
            <person name="Xu J."/>
            <person name="Dai X."/>
            <person name="Wang Y."/>
            <person name="Zheng X."/>
            <person name="Cao C."/>
            <person name="Yi Q."/>
            <person name="Zhu Y."/>
            <person name="Wang L."/>
            <person name="Dong Z."/>
            <person name="Huang Y."/>
            <person name="Huang L."/>
            <person name="Du W."/>
        </authorList>
    </citation>
    <scope>NUCLEOTIDE SEQUENCE [LARGE SCALE GENOMIC DNA]</scope>
    <source>
        <strain evidence="1 2">Z-E1-2</strain>
    </source>
</reference>
<gene>
    <name evidence="1" type="ORF">C9986_01170</name>
</gene>
<evidence type="ECO:0000313" key="2">
    <source>
        <dbReference type="Proteomes" id="UP000243022"/>
    </source>
</evidence>
<evidence type="ECO:0000313" key="1">
    <source>
        <dbReference type="EMBL" id="PTB83092.1"/>
    </source>
</evidence>
<proteinExistence type="predicted"/>
<dbReference type="Gene3D" id="3.40.1620.10">
    <property type="entry name" value="YefM-like domain"/>
    <property type="match status" value="1"/>
</dbReference>
<feature type="non-terminal residue" evidence="1">
    <location>
        <position position="56"/>
    </location>
</feature>
<sequence>MIITSVAEQDDLDQLIDDATMSHLPMFIVGKTNNGVLIAEDDWYAIQQTLLIESLV</sequence>
<dbReference type="AlphaFoldDB" id="A0A2T4CNK9"/>
<dbReference type="EMBL" id="PYVS01000013">
    <property type="protein sequence ID" value="PTB83092.1"/>
    <property type="molecule type" value="Genomic_DNA"/>
</dbReference>
<protein>
    <submittedName>
        <fullName evidence="1">Type II toxin-antitoxin system prevent-host-death family antitoxin</fullName>
    </submittedName>
</protein>